<keyword evidence="1" id="KW-1133">Transmembrane helix</keyword>
<sequence length="140" mass="16075">ALEVCVFTAFIFSFFFFFFFFFFFVQKNAFGLFGIIFFLVLGFPSKLRLLFFTILPLLRYVHPHPYLAPGWFEQELGSRGSLDFLTSVIPGKVSFSKSSGITSIWSLGLHHPFRLKEPKLDVHREASHLSPAGLQISSRE</sequence>
<dbReference type="Ensembl" id="ENSSSCT00000086095.1">
    <property type="protein sequence ID" value="ENSSSCP00000076135.1"/>
    <property type="gene ID" value="ENSSSCG00000048875.1"/>
</dbReference>
<organism evidence="2 3">
    <name type="scientific">Sus scrofa</name>
    <name type="common">Pig</name>
    <dbReference type="NCBI Taxonomy" id="9823"/>
    <lineage>
        <taxon>Eukaryota</taxon>
        <taxon>Metazoa</taxon>
        <taxon>Chordata</taxon>
        <taxon>Craniata</taxon>
        <taxon>Vertebrata</taxon>
        <taxon>Euteleostomi</taxon>
        <taxon>Mammalia</taxon>
        <taxon>Eutheria</taxon>
        <taxon>Laurasiatheria</taxon>
        <taxon>Artiodactyla</taxon>
        <taxon>Suina</taxon>
        <taxon>Suidae</taxon>
        <taxon>Sus</taxon>
    </lineage>
</organism>
<evidence type="ECO:0000256" key="1">
    <source>
        <dbReference type="SAM" id="Phobius"/>
    </source>
</evidence>
<name>A0A8W4F9R8_PIG</name>
<reference evidence="2" key="2">
    <citation type="submission" date="2025-08" db="UniProtKB">
        <authorList>
            <consortium name="Ensembl"/>
        </authorList>
    </citation>
    <scope>IDENTIFICATION</scope>
</reference>
<dbReference type="AlphaFoldDB" id="A0A8W4F9R8"/>
<evidence type="ECO:0000313" key="3">
    <source>
        <dbReference type="Proteomes" id="UP000008227"/>
    </source>
</evidence>
<protein>
    <submittedName>
        <fullName evidence="2">Uncharacterized protein</fullName>
    </submittedName>
</protein>
<dbReference type="Proteomes" id="UP000008227">
    <property type="component" value="Chromosome 14"/>
</dbReference>
<feature type="transmembrane region" description="Helical" evidence="1">
    <location>
        <begin position="6"/>
        <end position="25"/>
    </location>
</feature>
<reference evidence="2" key="3">
    <citation type="submission" date="2025-09" db="UniProtKB">
        <authorList>
            <consortium name="Ensembl"/>
        </authorList>
    </citation>
    <scope>IDENTIFICATION</scope>
</reference>
<keyword evidence="3" id="KW-1185">Reference proteome</keyword>
<reference evidence="2" key="1">
    <citation type="journal article" date="2020" name="Gigascience">
        <title>An improved pig reference genome sequence to enable pig genetics and genomics research.</title>
        <authorList>
            <person name="Warr A."/>
            <person name="Affara N."/>
            <person name="Aken B."/>
            <person name="Beiki H."/>
            <person name="Bickhart D.M."/>
            <person name="Billis K."/>
            <person name="Chow W."/>
            <person name="Eory L."/>
            <person name="Finlayson H.A."/>
            <person name="Flicek P."/>
            <person name="Giron C.G."/>
            <person name="Griffin D.K."/>
            <person name="Hall R."/>
            <person name="Hannum G."/>
            <person name="Hourlier T."/>
            <person name="Howe K."/>
            <person name="Hume D.A."/>
            <person name="Izuogu O."/>
            <person name="Kim K."/>
            <person name="Koren S."/>
            <person name="Liu H."/>
            <person name="Manchanda N."/>
            <person name="Martin F.J."/>
            <person name="Nonneman D.J."/>
            <person name="O'Connor R.E."/>
            <person name="Phillippy A.M."/>
            <person name="Rohrer G.A."/>
            <person name="Rosen B.D."/>
            <person name="Rund L.A."/>
            <person name="Sargent C.A."/>
            <person name="Schook L.B."/>
            <person name="Schroeder S.G."/>
            <person name="Schwartz A.S."/>
            <person name="Skinner B.M."/>
            <person name="Talbot R."/>
            <person name="Tseng E."/>
            <person name="Tuggle C.K."/>
            <person name="Watson M."/>
            <person name="Smith T.P.L."/>
            <person name="Archibald A.L."/>
        </authorList>
    </citation>
    <scope>NUCLEOTIDE SEQUENCE [LARGE SCALE GENOMIC DNA]</scope>
    <source>
        <strain evidence="2">Duroc</strain>
    </source>
</reference>
<keyword evidence="1" id="KW-0472">Membrane</keyword>
<proteinExistence type="predicted"/>
<evidence type="ECO:0000313" key="2">
    <source>
        <dbReference type="Ensembl" id="ENSSSCP00000076135.1"/>
    </source>
</evidence>
<feature type="transmembrane region" description="Helical" evidence="1">
    <location>
        <begin position="32"/>
        <end position="58"/>
    </location>
</feature>
<keyword evidence="1" id="KW-0812">Transmembrane</keyword>
<accession>A0A8W4F9R8</accession>
<dbReference type="GeneTree" id="ENSGT00910000148289"/>